<evidence type="ECO:0008006" key="3">
    <source>
        <dbReference type="Google" id="ProtNLM"/>
    </source>
</evidence>
<sequence length="331" mass="37624">MPGSMYPSPSRHIGVVEDLYRFIDDVEADVAVALAITHFTVELELEGPVPIVALRQCLSLIINATDLVLLLPLDTPPHLLDNEFLPKLELFKTNLPHGDLLPFLRLHPHLSALCLHSCRRRTDERVCPLRAINLSGVLTMECPAGCAPGATRRQLIRLAVDDRPSVDSIPQALRSFGAPSLLYLSMDFFPDDYDILREIASVAPCLRKLTLLEKHRNTRRQSHSRHAWNDVVRWSGWLLKLEYLEELALRTAAEVVRRPAIISSEKAALLQWISGTQRQAKHRPQHPTLTSIRVWYRCRDANHGVITNWSRYTGTWENTLLLRNPLPTTLF</sequence>
<gene>
    <name evidence="1" type="ORF">GSI_02826</name>
</gene>
<evidence type="ECO:0000313" key="1">
    <source>
        <dbReference type="EMBL" id="PIL35039.1"/>
    </source>
</evidence>
<dbReference type="EMBL" id="AYKW01000004">
    <property type="protein sequence ID" value="PIL35039.1"/>
    <property type="molecule type" value="Genomic_DNA"/>
</dbReference>
<protein>
    <recommendedName>
        <fullName evidence="3">F-box domain-containing protein</fullName>
    </recommendedName>
</protein>
<name>A0A2G8SMR6_9APHY</name>
<dbReference type="AlphaFoldDB" id="A0A2G8SMR6"/>
<accession>A0A2G8SMR6</accession>
<keyword evidence="2" id="KW-1185">Reference proteome</keyword>
<evidence type="ECO:0000313" key="2">
    <source>
        <dbReference type="Proteomes" id="UP000230002"/>
    </source>
</evidence>
<dbReference type="Proteomes" id="UP000230002">
    <property type="component" value="Unassembled WGS sequence"/>
</dbReference>
<comment type="caution">
    <text evidence="1">The sequence shown here is derived from an EMBL/GenBank/DDBJ whole genome shotgun (WGS) entry which is preliminary data.</text>
</comment>
<proteinExistence type="predicted"/>
<organism evidence="1 2">
    <name type="scientific">Ganoderma sinense ZZ0214-1</name>
    <dbReference type="NCBI Taxonomy" id="1077348"/>
    <lineage>
        <taxon>Eukaryota</taxon>
        <taxon>Fungi</taxon>
        <taxon>Dikarya</taxon>
        <taxon>Basidiomycota</taxon>
        <taxon>Agaricomycotina</taxon>
        <taxon>Agaricomycetes</taxon>
        <taxon>Polyporales</taxon>
        <taxon>Polyporaceae</taxon>
        <taxon>Ganoderma</taxon>
    </lineage>
</organism>
<reference evidence="1 2" key="1">
    <citation type="journal article" date="2015" name="Sci. Rep.">
        <title>Chromosome-level genome map provides insights into diverse defense mechanisms in the medicinal fungus Ganoderma sinense.</title>
        <authorList>
            <person name="Zhu Y."/>
            <person name="Xu J."/>
            <person name="Sun C."/>
            <person name="Zhou S."/>
            <person name="Xu H."/>
            <person name="Nelson D.R."/>
            <person name="Qian J."/>
            <person name="Song J."/>
            <person name="Luo H."/>
            <person name="Xiang L."/>
            <person name="Li Y."/>
            <person name="Xu Z."/>
            <person name="Ji A."/>
            <person name="Wang L."/>
            <person name="Lu S."/>
            <person name="Hayward A."/>
            <person name="Sun W."/>
            <person name="Li X."/>
            <person name="Schwartz D.C."/>
            <person name="Wang Y."/>
            <person name="Chen S."/>
        </authorList>
    </citation>
    <scope>NUCLEOTIDE SEQUENCE [LARGE SCALE GENOMIC DNA]</scope>
    <source>
        <strain evidence="1 2">ZZ0214-1</strain>
    </source>
</reference>
<dbReference type="OrthoDB" id="2745635at2759"/>